<keyword evidence="3" id="KW-0255">Endonuclease</keyword>
<dbReference type="Pfam" id="PF03755">
    <property type="entry name" value="YicC-like_N"/>
    <property type="match status" value="1"/>
</dbReference>
<reference evidence="10" key="1">
    <citation type="journal article" date="2019" name="Int. J. Syst. Evol. Microbiol.">
        <title>The Global Catalogue of Microorganisms (GCM) 10K type strain sequencing project: providing services to taxonomists for standard genome sequencing and annotation.</title>
        <authorList>
            <consortium name="The Broad Institute Genomics Platform"/>
            <consortium name="The Broad Institute Genome Sequencing Center for Infectious Disease"/>
            <person name="Wu L."/>
            <person name="Ma J."/>
        </authorList>
    </citation>
    <scope>NUCLEOTIDE SEQUENCE [LARGE SCALE GENOMIC DNA]</scope>
    <source>
        <strain evidence="10">KCTC 52366</strain>
    </source>
</reference>
<feature type="coiled-coil region" evidence="6">
    <location>
        <begin position="162"/>
        <end position="189"/>
    </location>
</feature>
<protein>
    <submittedName>
        <fullName evidence="9">YicC/YloC family endoribonuclease</fullName>
        <ecNumber evidence="9">3.1.-.-</ecNumber>
    </submittedName>
</protein>
<feature type="domain" description="Endoribonuclease YicC-like C-terminal" evidence="8">
    <location>
        <begin position="179"/>
        <end position="296"/>
    </location>
</feature>
<dbReference type="PANTHER" id="PTHR30636:SF3">
    <property type="entry name" value="UPF0701 PROTEIN YICC"/>
    <property type="match status" value="1"/>
</dbReference>
<dbReference type="PANTHER" id="PTHR30636">
    <property type="entry name" value="UPF0701 PROTEIN YICC"/>
    <property type="match status" value="1"/>
</dbReference>
<feature type="domain" description="Endoribonuclease YicC-like N-terminal" evidence="7">
    <location>
        <begin position="3"/>
        <end position="159"/>
    </location>
</feature>
<comment type="caution">
    <text evidence="9">The sequence shown here is derived from an EMBL/GenBank/DDBJ whole genome shotgun (WGS) entry which is preliminary data.</text>
</comment>
<evidence type="ECO:0000256" key="1">
    <source>
        <dbReference type="ARBA" id="ARBA00001968"/>
    </source>
</evidence>
<evidence type="ECO:0000256" key="5">
    <source>
        <dbReference type="ARBA" id="ARBA00035648"/>
    </source>
</evidence>
<keyword evidence="4 9" id="KW-0378">Hydrolase</keyword>
<dbReference type="Pfam" id="PF08340">
    <property type="entry name" value="YicC-like_C"/>
    <property type="match status" value="1"/>
</dbReference>
<dbReference type="GO" id="GO:0016787">
    <property type="term" value="F:hydrolase activity"/>
    <property type="evidence" value="ECO:0007669"/>
    <property type="project" value="UniProtKB-KW"/>
</dbReference>
<comment type="similarity">
    <text evidence="5">Belongs to the YicC/YloC family.</text>
</comment>
<accession>A0ABV7GQI9</accession>
<dbReference type="InterPro" id="IPR005229">
    <property type="entry name" value="YicC/YloC-like"/>
</dbReference>
<gene>
    <name evidence="9" type="ORF">ACFOGP_14270</name>
</gene>
<dbReference type="EC" id="3.1.-.-" evidence="9"/>
<organism evidence="9 10">
    <name type="scientific">Psychromarinibacter halotolerans</name>
    <dbReference type="NCBI Taxonomy" id="1775175"/>
    <lineage>
        <taxon>Bacteria</taxon>
        <taxon>Pseudomonadati</taxon>
        <taxon>Pseudomonadota</taxon>
        <taxon>Alphaproteobacteria</taxon>
        <taxon>Rhodobacterales</taxon>
        <taxon>Paracoccaceae</taxon>
        <taxon>Psychromarinibacter</taxon>
    </lineage>
</organism>
<dbReference type="InterPro" id="IPR013527">
    <property type="entry name" value="YicC-like_N"/>
</dbReference>
<evidence type="ECO:0000313" key="10">
    <source>
        <dbReference type="Proteomes" id="UP001595632"/>
    </source>
</evidence>
<dbReference type="RefSeq" id="WP_379561032.1">
    <property type="nucleotide sequence ID" value="NZ_JBHRTB010000010.1"/>
</dbReference>
<evidence type="ECO:0000256" key="4">
    <source>
        <dbReference type="ARBA" id="ARBA00022801"/>
    </source>
</evidence>
<comment type="cofactor">
    <cofactor evidence="1">
        <name>a divalent metal cation</name>
        <dbReference type="ChEBI" id="CHEBI:60240"/>
    </cofactor>
</comment>
<evidence type="ECO:0000256" key="6">
    <source>
        <dbReference type="SAM" id="Coils"/>
    </source>
</evidence>
<evidence type="ECO:0000256" key="2">
    <source>
        <dbReference type="ARBA" id="ARBA00022722"/>
    </source>
</evidence>
<dbReference type="InterPro" id="IPR013551">
    <property type="entry name" value="YicC-like_C"/>
</dbReference>
<evidence type="ECO:0000313" key="9">
    <source>
        <dbReference type="EMBL" id="MFC3143883.1"/>
    </source>
</evidence>
<dbReference type="EMBL" id="JBHRTB010000010">
    <property type="protein sequence ID" value="MFC3143883.1"/>
    <property type="molecule type" value="Genomic_DNA"/>
</dbReference>
<name>A0ABV7GQI9_9RHOB</name>
<evidence type="ECO:0000256" key="3">
    <source>
        <dbReference type="ARBA" id="ARBA00022759"/>
    </source>
</evidence>
<keyword evidence="10" id="KW-1185">Reference proteome</keyword>
<evidence type="ECO:0000259" key="8">
    <source>
        <dbReference type="Pfam" id="PF08340"/>
    </source>
</evidence>
<keyword evidence="6" id="KW-0175">Coiled coil</keyword>
<evidence type="ECO:0000259" key="7">
    <source>
        <dbReference type="Pfam" id="PF03755"/>
    </source>
</evidence>
<sequence length="296" mass="31517">MTKSMTGFAAAKGAGEGYTWAWDIRSVNARGLDVRMRLPDWIEGLETPVKTAVAGVAARGNVTVNLKLSREEGASDERIDRATLDRVLAQLAEVGATAAVAGVHLGKPTTAEVLAMRGVLVSGGSDTEIGALSKAIAADLPALVQAFDDMRQAEGSALSRVIEGQLDLIEKLTAEAAALAEARKDQMADKLRENLARVMDNVDGADPARVAQELAVIAVKTDVTEEIDRLTAHVAAARDLLATDGPVGRKLDFLSQEFNREANTLCSKSQSTELTRVGLDLKATIDQMREQVQNVE</sequence>
<keyword evidence="2" id="KW-0540">Nuclease</keyword>
<dbReference type="Proteomes" id="UP001595632">
    <property type="component" value="Unassembled WGS sequence"/>
</dbReference>
<proteinExistence type="inferred from homology"/>
<dbReference type="NCBIfam" id="TIGR00255">
    <property type="entry name" value="YicC/YloC family endoribonuclease"/>
    <property type="match status" value="1"/>
</dbReference>